<feature type="region of interest" description="Disordered" evidence="1">
    <location>
        <begin position="136"/>
        <end position="169"/>
    </location>
</feature>
<accession>A0ABQ9I6B4</accession>
<evidence type="ECO:0000313" key="2">
    <source>
        <dbReference type="EMBL" id="KAJ8891503.1"/>
    </source>
</evidence>
<sequence>MKGRDKTGGPRGNPPTSGIILTSQPRRPHCPNFFFSYWIKTYIPCCFSINNMPQNIESSGDHIISGTIALSLLLLPTTAGRRPLPAPQTGRSVNTQAKSAGNFSVLHECASQADQSSQEYIRKGQFRMYPRPAVSSGIPLLQSHQDSETDRKPLMRSQDEHEDIDGSGSASTLYTRRLAFKVKARQPRRHKTRRRLETRVFFDLSVAGSRNYRRLSLFLISHPAVGFIKPRAMALTQFAHRAETKAVPEFTWSTYTCAYLSPGGDVSRRWMQHDGNTARQFSALHVGVMWHQARVSVAPLLLVCSSEMKGSGFFSEAEVKQLPMEHCTRLYNAKNCLWSTAPDYTTRRPRTYASQSYPNTTSLVCRRMLYVMTQYSRGRWRKREIPEKTCRPAASSGTIPTCESLGTTSSEVQYGSSRNRMRLERASENKSSVTRRTPYDRVKRRRELSVDIVVCGWLHAGRQSSHERNDCASSIVSMKAASKAESCCMQPEMQRNSSTRCFSDKRTRERTLHFPSYRVEERLYGIDIKPGVKNVPHKATNATMGTVLASIMAATMDFAQTLTKSGSLRTRLAIDIMTQLFSPSMLPARTVNDVNTSQPITQVKRNLIVRWPRVALGTRFRSYWPSRVEGNPLLVGLPPGKHGRVKGTLLCAVLELSIRANPVVAASCNTLVYGGLTAEVCKAFGMLAKDASYRYRGKTISLSKSAPLVVDVVMSSHCSKGLSFVIDDWRLLAGGAVLSPATRAVLLLYDACHNSAVARHISYHHSCIGLALKCIPFSNPLGATVAERLACSHPTSAMRVQSPARALRILASGNRAERCRRLAGLLRDLPFPPAPSFRR</sequence>
<evidence type="ECO:0000313" key="3">
    <source>
        <dbReference type="Proteomes" id="UP001159363"/>
    </source>
</evidence>
<proteinExistence type="predicted"/>
<comment type="caution">
    <text evidence="2">The sequence shown here is derived from an EMBL/GenBank/DDBJ whole genome shotgun (WGS) entry which is preliminary data.</text>
</comment>
<dbReference type="Proteomes" id="UP001159363">
    <property type="component" value="Chromosome 2"/>
</dbReference>
<organism evidence="2 3">
    <name type="scientific">Dryococelus australis</name>
    <dbReference type="NCBI Taxonomy" id="614101"/>
    <lineage>
        <taxon>Eukaryota</taxon>
        <taxon>Metazoa</taxon>
        <taxon>Ecdysozoa</taxon>
        <taxon>Arthropoda</taxon>
        <taxon>Hexapoda</taxon>
        <taxon>Insecta</taxon>
        <taxon>Pterygota</taxon>
        <taxon>Neoptera</taxon>
        <taxon>Polyneoptera</taxon>
        <taxon>Phasmatodea</taxon>
        <taxon>Verophasmatodea</taxon>
        <taxon>Anareolatae</taxon>
        <taxon>Phasmatidae</taxon>
        <taxon>Eurycanthinae</taxon>
        <taxon>Dryococelus</taxon>
    </lineage>
</organism>
<feature type="compositionally biased region" description="Polar residues" evidence="1">
    <location>
        <begin position="14"/>
        <end position="23"/>
    </location>
</feature>
<reference evidence="2 3" key="1">
    <citation type="submission" date="2023-02" db="EMBL/GenBank/DDBJ databases">
        <title>LHISI_Scaffold_Assembly.</title>
        <authorList>
            <person name="Stuart O.P."/>
            <person name="Cleave R."/>
            <person name="Magrath M.J.L."/>
            <person name="Mikheyev A.S."/>
        </authorList>
    </citation>
    <scope>NUCLEOTIDE SEQUENCE [LARGE SCALE GENOMIC DNA]</scope>
    <source>
        <strain evidence="2">Daus_M_001</strain>
        <tissue evidence="2">Leg muscle</tissue>
    </source>
</reference>
<dbReference type="EMBL" id="JARBHB010000002">
    <property type="protein sequence ID" value="KAJ8891503.1"/>
    <property type="molecule type" value="Genomic_DNA"/>
</dbReference>
<feature type="compositionally biased region" description="Basic and acidic residues" evidence="1">
    <location>
        <begin position="145"/>
        <end position="159"/>
    </location>
</feature>
<evidence type="ECO:0000256" key="1">
    <source>
        <dbReference type="SAM" id="MobiDB-lite"/>
    </source>
</evidence>
<name>A0ABQ9I6B4_9NEOP</name>
<gene>
    <name evidence="2" type="ORF">PR048_004031</name>
</gene>
<feature type="region of interest" description="Disordered" evidence="1">
    <location>
        <begin position="1"/>
        <end position="23"/>
    </location>
</feature>
<protein>
    <submittedName>
        <fullName evidence="2">Uncharacterized protein</fullName>
    </submittedName>
</protein>
<keyword evidence="3" id="KW-1185">Reference proteome</keyword>